<comment type="caution">
    <text evidence="2">The sequence shown here is derived from an EMBL/GenBank/DDBJ whole genome shotgun (WGS) entry which is preliminary data.</text>
</comment>
<keyword evidence="3" id="KW-1185">Reference proteome</keyword>
<dbReference type="OrthoDB" id="71600at2759"/>
<evidence type="ECO:0000313" key="3">
    <source>
        <dbReference type="Proteomes" id="UP001152649"/>
    </source>
</evidence>
<gene>
    <name evidence="2" type="ORF">PSALAMII_LOCUS4261</name>
</gene>
<organism evidence="2 3">
    <name type="scientific">Penicillium salamii</name>
    <dbReference type="NCBI Taxonomy" id="1612424"/>
    <lineage>
        <taxon>Eukaryota</taxon>
        <taxon>Fungi</taxon>
        <taxon>Dikarya</taxon>
        <taxon>Ascomycota</taxon>
        <taxon>Pezizomycotina</taxon>
        <taxon>Eurotiomycetes</taxon>
        <taxon>Eurotiomycetidae</taxon>
        <taxon>Eurotiales</taxon>
        <taxon>Aspergillaceae</taxon>
        <taxon>Penicillium</taxon>
    </lineage>
</organism>
<name>A0A9W4NGA5_9EURO</name>
<accession>A0A9W4NGA5</accession>
<evidence type="ECO:0000313" key="2">
    <source>
        <dbReference type="EMBL" id="CAG8366092.1"/>
    </source>
</evidence>
<dbReference type="EMBL" id="CAJVPG010000166">
    <property type="protein sequence ID" value="CAG8366092.1"/>
    <property type="molecule type" value="Genomic_DNA"/>
</dbReference>
<evidence type="ECO:0000259" key="1">
    <source>
        <dbReference type="Pfam" id="PF26616"/>
    </source>
</evidence>
<dbReference type="InterPro" id="IPR058257">
    <property type="entry name" value="CorA-like_dom"/>
</dbReference>
<feature type="domain" description="CorA-like transporter" evidence="1">
    <location>
        <begin position="18"/>
        <end position="214"/>
    </location>
</feature>
<protein>
    <recommendedName>
        <fullName evidence="1">CorA-like transporter domain-containing protein</fullName>
    </recommendedName>
</protein>
<sequence>MTTTSTYPTFCAPDDAASIWMYQTDDSTPHSLATLKFTENSLFERHVSTTAMPQLRIVSINSKSSTKPLQISKCALQMLMDFYEIGDELWDLTSSFGDKPMSSSVGEGAMKIQNQENGIQEISYRLTFPILTGVRHWTMRQIAVFHYHDPHGLHDLWIFFLVGANTPMQKDLERYASESQQGLSSDNTWFSMHSCALSCLKNWHEYIHYLGRNMDGHVSLQNAFELFCLSDLDSQTDKSLEFVIRNIDHVLDAGGDSNLTAVYDTRDRLLPTTHRLGVILETLTTLGTLSHSLDASQSVKQNGYLKLVNFLAYHKRRLERLVVGIEVLKEAVKDTCHLVSFTLYRSNVAFVSLADCKKTTLGLEYTMTSQMLNLNNRMVELNNRMLYSNEQLLRLGTINFDDNATVKVVTILTLIYLPASLVSVSDAVDLSRLETIESAFGILTFALRIIVCFWYELVQV</sequence>
<dbReference type="AlphaFoldDB" id="A0A9W4NGA5"/>
<dbReference type="Pfam" id="PF26616">
    <property type="entry name" value="CorA-like"/>
    <property type="match status" value="1"/>
</dbReference>
<dbReference type="Proteomes" id="UP001152649">
    <property type="component" value="Unassembled WGS sequence"/>
</dbReference>
<reference evidence="2" key="1">
    <citation type="submission" date="2021-07" db="EMBL/GenBank/DDBJ databases">
        <authorList>
            <person name="Branca A.L. A."/>
        </authorList>
    </citation>
    <scope>NUCLEOTIDE SEQUENCE</scope>
</reference>
<proteinExistence type="predicted"/>